<sequence length="221" mass="24207">MPRLIHLNGPPGVGKSTVAQMYADRHPGVLNLDTDQVVSLIGGWKDNFWETLKPARILAISMVETHLRTGHDVVMPQLVTAPDEIEGFETAVHRSGAEYREVVLLAEKQQALDRFACRAASGDPAHHRHIDEIVARSGGPALLSRIHDQLTEFLRGRPDCAVVYTDGRDPQQTYDAVSVVLADPDQAREPSRATTALRGPVGVGIDRVDELAVDDLRQSQS</sequence>
<dbReference type="InterPro" id="IPR027417">
    <property type="entry name" value="P-loop_NTPase"/>
</dbReference>
<dbReference type="SUPFAM" id="SSF52540">
    <property type="entry name" value="P-loop containing nucleoside triphosphate hydrolases"/>
    <property type="match status" value="1"/>
</dbReference>
<keyword evidence="1" id="KW-0547">Nucleotide-binding</keyword>
<accession>A0ABS9TNB6</accession>
<evidence type="ECO:0000313" key="1">
    <source>
        <dbReference type="EMBL" id="MCH6169761.1"/>
    </source>
</evidence>
<proteinExistence type="predicted"/>
<protein>
    <submittedName>
        <fullName evidence="1">ATP-binding protein</fullName>
    </submittedName>
</protein>
<dbReference type="Proteomes" id="UP001299970">
    <property type="component" value="Unassembled WGS sequence"/>
</dbReference>
<evidence type="ECO:0000313" key="2">
    <source>
        <dbReference type="Proteomes" id="UP001299970"/>
    </source>
</evidence>
<gene>
    <name evidence="1" type="ORF">MMF94_29015</name>
</gene>
<organism evidence="1 2">
    <name type="scientific">Pseudonocardia alaniniphila</name>
    <dbReference type="NCBI Taxonomy" id="75291"/>
    <lineage>
        <taxon>Bacteria</taxon>
        <taxon>Bacillati</taxon>
        <taxon>Actinomycetota</taxon>
        <taxon>Actinomycetes</taxon>
        <taxon>Pseudonocardiales</taxon>
        <taxon>Pseudonocardiaceae</taxon>
        <taxon>Pseudonocardia</taxon>
    </lineage>
</organism>
<keyword evidence="2" id="KW-1185">Reference proteome</keyword>
<comment type="caution">
    <text evidence="1">The sequence shown here is derived from an EMBL/GenBank/DDBJ whole genome shotgun (WGS) entry which is preliminary data.</text>
</comment>
<dbReference type="Pfam" id="PF13671">
    <property type="entry name" value="AAA_33"/>
    <property type="match status" value="1"/>
</dbReference>
<name>A0ABS9TNB6_9PSEU</name>
<dbReference type="Gene3D" id="3.40.50.300">
    <property type="entry name" value="P-loop containing nucleotide triphosphate hydrolases"/>
    <property type="match status" value="1"/>
</dbReference>
<keyword evidence="1" id="KW-0067">ATP-binding</keyword>
<dbReference type="RefSeq" id="WP_241040401.1">
    <property type="nucleotide sequence ID" value="NZ_BAAAJF010000014.1"/>
</dbReference>
<dbReference type="GO" id="GO:0005524">
    <property type="term" value="F:ATP binding"/>
    <property type="evidence" value="ECO:0007669"/>
    <property type="project" value="UniProtKB-KW"/>
</dbReference>
<reference evidence="1 2" key="1">
    <citation type="submission" date="2022-03" db="EMBL/GenBank/DDBJ databases">
        <title>Pseudonocardia alaer sp. nov., a novel actinomycete isolated from reed forest soil.</title>
        <authorList>
            <person name="Wang L."/>
        </authorList>
    </citation>
    <scope>NUCLEOTIDE SEQUENCE [LARGE SCALE GENOMIC DNA]</scope>
    <source>
        <strain evidence="1 2">Y-16303</strain>
    </source>
</reference>
<dbReference type="EMBL" id="JAKXMK010000028">
    <property type="protein sequence ID" value="MCH6169761.1"/>
    <property type="molecule type" value="Genomic_DNA"/>
</dbReference>